<protein>
    <submittedName>
        <fullName evidence="1">Uncharacterized protein</fullName>
    </submittedName>
</protein>
<dbReference type="EMBL" id="GBXM01019869">
    <property type="protein sequence ID" value="JAH88708.1"/>
    <property type="molecule type" value="Transcribed_RNA"/>
</dbReference>
<reference evidence="1" key="2">
    <citation type="journal article" date="2015" name="Fish Shellfish Immunol.">
        <title>Early steps in the European eel (Anguilla anguilla)-Vibrio vulnificus interaction in the gills: Role of the RtxA13 toxin.</title>
        <authorList>
            <person name="Callol A."/>
            <person name="Pajuelo D."/>
            <person name="Ebbesson L."/>
            <person name="Teles M."/>
            <person name="MacKenzie S."/>
            <person name="Amaro C."/>
        </authorList>
    </citation>
    <scope>NUCLEOTIDE SEQUENCE</scope>
</reference>
<evidence type="ECO:0000313" key="1">
    <source>
        <dbReference type="EMBL" id="JAH88708.1"/>
    </source>
</evidence>
<sequence>MTEKTVPVSDHHSINNLRTTVINCSKLTSCIFLVI</sequence>
<name>A0A0E9WGU4_ANGAN</name>
<accession>A0A0E9WGU4</accession>
<proteinExistence type="predicted"/>
<dbReference type="AlphaFoldDB" id="A0A0E9WGU4"/>
<organism evidence="1">
    <name type="scientific">Anguilla anguilla</name>
    <name type="common">European freshwater eel</name>
    <name type="synonym">Muraena anguilla</name>
    <dbReference type="NCBI Taxonomy" id="7936"/>
    <lineage>
        <taxon>Eukaryota</taxon>
        <taxon>Metazoa</taxon>
        <taxon>Chordata</taxon>
        <taxon>Craniata</taxon>
        <taxon>Vertebrata</taxon>
        <taxon>Euteleostomi</taxon>
        <taxon>Actinopterygii</taxon>
        <taxon>Neopterygii</taxon>
        <taxon>Teleostei</taxon>
        <taxon>Anguilliformes</taxon>
        <taxon>Anguillidae</taxon>
        <taxon>Anguilla</taxon>
    </lineage>
</organism>
<reference evidence="1" key="1">
    <citation type="submission" date="2014-11" db="EMBL/GenBank/DDBJ databases">
        <authorList>
            <person name="Amaro Gonzalez C."/>
        </authorList>
    </citation>
    <scope>NUCLEOTIDE SEQUENCE</scope>
</reference>